<dbReference type="InterPro" id="IPR011741">
    <property type="entry name" value="Phg_2220_C"/>
</dbReference>
<dbReference type="EMBL" id="AFPZ01000110">
    <property type="protein sequence ID" value="EGQ20615.1"/>
    <property type="molecule type" value="Genomic_DNA"/>
</dbReference>
<dbReference type="Pfam" id="PF09524">
    <property type="entry name" value="Phg_2220_C"/>
    <property type="match status" value="1"/>
</dbReference>
<protein>
    <recommendedName>
        <fullName evidence="1">Phage conserved hypothetical protein C-terminal domain-containing protein</fullName>
    </recommendedName>
</protein>
<proteinExistence type="predicted"/>
<gene>
    <name evidence="2" type="ORF">HMPREF9372_3522</name>
</gene>
<reference evidence="2 3" key="1">
    <citation type="submission" date="2011-04" db="EMBL/GenBank/DDBJ databases">
        <authorList>
            <person name="Muzny D."/>
            <person name="Qin X."/>
            <person name="Deng J."/>
            <person name="Jiang H."/>
            <person name="Liu Y."/>
            <person name="Qu J."/>
            <person name="Song X.-Z."/>
            <person name="Zhang L."/>
            <person name="Thornton R."/>
            <person name="Coyle M."/>
            <person name="Francisco L."/>
            <person name="Jackson L."/>
            <person name="Javaid M."/>
            <person name="Korchina V."/>
            <person name="Kovar C."/>
            <person name="Mata R."/>
            <person name="Mathew T."/>
            <person name="Ngo R."/>
            <person name="Nguyen L."/>
            <person name="Nguyen N."/>
            <person name="Okwuonu G."/>
            <person name="Ongeri F."/>
            <person name="Pham C."/>
            <person name="Simmons D."/>
            <person name="Wilczek-Boney K."/>
            <person name="Hale W."/>
            <person name="Jakkamsetti A."/>
            <person name="Pham P."/>
            <person name="Ruth R."/>
            <person name="San Lucas F."/>
            <person name="Warren J."/>
            <person name="Zhang J."/>
            <person name="Zhao Z."/>
            <person name="Zhou C."/>
            <person name="Zhu D."/>
            <person name="Lee S."/>
            <person name="Bess C."/>
            <person name="Blankenburg K."/>
            <person name="Forbes L."/>
            <person name="Fu Q."/>
            <person name="Gubbala S."/>
            <person name="Hirani K."/>
            <person name="Jayaseelan J.C."/>
            <person name="Lara F."/>
            <person name="Munidasa M."/>
            <person name="Palculict T."/>
            <person name="Patil S."/>
            <person name="Pu L.-L."/>
            <person name="Saada N."/>
            <person name="Tang L."/>
            <person name="Weissenberger G."/>
            <person name="Zhu Y."/>
            <person name="Hemphill L."/>
            <person name="Shang Y."/>
            <person name="Youmans B."/>
            <person name="Ayvaz T."/>
            <person name="Ross M."/>
            <person name="Santibanez J."/>
            <person name="Aqrawi P."/>
            <person name="Gross S."/>
            <person name="Joshi V."/>
            <person name="Fowler G."/>
            <person name="Nazareth L."/>
            <person name="Reid J."/>
            <person name="Worley K."/>
            <person name="Petrosino J."/>
            <person name="Highlander S."/>
            <person name="Gibbs R."/>
        </authorList>
    </citation>
    <scope>NUCLEOTIDE SEQUENCE [LARGE SCALE GENOMIC DNA]</scope>
    <source>
        <strain evidence="2 3">2681</strain>
    </source>
</reference>
<dbReference type="HOGENOM" id="CLU_047944_3_1_9"/>
<dbReference type="eggNOG" id="COG1846">
    <property type="taxonomic scope" value="Bacteria"/>
</dbReference>
<evidence type="ECO:0000313" key="2">
    <source>
        <dbReference type="EMBL" id="EGQ20615.1"/>
    </source>
</evidence>
<sequence length="256" mass="29754">MGRNEIMRLLINELSLHLLPTLVHQTGLNEAIFLQQLHFRSLISKDICGGEKWVYKTYEDWGREFTFWSQNTIKRTVGRLEEKGYLITTTAYNKRKNDQTKRYRIDYSKFDFPAGSNRVDGHTQNESAELPTLGQPLLKVVNLPKKDIVDFPGNKVVLVIEYLNQITGKRYKANTASSMELINARLNEGHTVEDFKQVIDLKASHWLHDKKFCNYLRPSTLFNAKNFENYVNEIAPVQSKAQHIMPFELDFAKGER</sequence>
<name>F9DXJ1_9BACL</name>
<dbReference type="eggNOG" id="COG0568">
    <property type="taxonomic scope" value="Bacteria"/>
</dbReference>
<dbReference type="Proteomes" id="UP000005316">
    <property type="component" value="Unassembled WGS sequence"/>
</dbReference>
<evidence type="ECO:0000313" key="3">
    <source>
        <dbReference type="Proteomes" id="UP000005316"/>
    </source>
</evidence>
<dbReference type="AlphaFoldDB" id="F9DXJ1"/>
<comment type="caution">
    <text evidence="2">The sequence shown here is derived from an EMBL/GenBank/DDBJ whole genome shotgun (WGS) entry which is preliminary data.</text>
</comment>
<evidence type="ECO:0000259" key="1">
    <source>
        <dbReference type="Pfam" id="PF09524"/>
    </source>
</evidence>
<feature type="domain" description="Phage conserved hypothetical protein C-terminal" evidence="1">
    <location>
        <begin position="159"/>
        <end position="232"/>
    </location>
</feature>
<accession>F9DXJ1</accession>
<organism evidence="2 3">
    <name type="scientific">Sporosarcina newyorkensis 2681</name>
    <dbReference type="NCBI Taxonomy" id="1027292"/>
    <lineage>
        <taxon>Bacteria</taxon>
        <taxon>Bacillati</taxon>
        <taxon>Bacillota</taxon>
        <taxon>Bacilli</taxon>
        <taxon>Bacillales</taxon>
        <taxon>Caryophanaceae</taxon>
        <taxon>Sporosarcina</taxon>
    </lineage>
</organism>
<dbReference type="NCBIfam" id="TIGR02220">
    <property type="entry name" value="phg_TIGR02220"/>
    <property type="match status" value="1"/>
</dbReference>
<dbReference type="OrthoDB" id="1258529at2"/>